<feature type="region of interest" description="Disordered" evidence="1">
    <location>
        <begin position="420"/>
        <end position="481"/>
    </location>
</feature>
<comment type="caution">
    <text evidence="2">The sequence shown here is derived from an EMBL/GenBank/DDBJ whole genome shotgun (WGS) entry which is preliminary data.</text>
</comment>
<feature type="compositionally biased region" description="Low complexity" evidence="1">
    <location>
        <begin position="460"/>
        <end position="481"/>
    </location>
</feature>
<feature type="region of interest" description="Disordered" evidence="1">
    <location>
        <begin position="294"/>
        <end position="314"/>
    </location>
</feature>
<dbReference type="Proteomes" id="UP000182235">
    <property type="component" value="Unassembled WGS sequence"/>
</dbReference>
<feature type="region of interest" description="Disordered" evidence="1">
    <location>
        <begin position="233"/>
        <end position="268"/>
    </location>
</feature>
<dbReference type="VEuPathDB" id="FungiDB:AJ78_04789"/>
<evidence type="ECO:0000313" key="2">
    <source>
        <dbReference type="EMBL" id="OJD14904.1"/>
    </source>
</evidence>
<organism evidence="2 3">
    <name type="scientific">Emergomyces pasteurianus Ep9510</name>
    <dbReference type="NCBI Taxonomy" id="1447872"/>
    <lineage>
        <taxon>Eukaryota</taxon>
        <taxon>Fungi</taxon>
        <taxon>Dikarya</taxon>
        <taxon>Ascomycota</taxon>
        <taxon>Pezizomycotina</taxon>
        <taxon>Eurotiomycetes</taxon>
        <taxon>Eurotiomycetidae</taxon>
        <taxon>Onygenales</taxon>
        <taxon>Ajellomycetaceae</taxon>
        <taxon>Emergomyces</taxon>
    </lineage>
</organism>
<reference evidence="2 3" key="1">
    <citation type="submission" date="2015-07" db="EMBL/GenBank/DDBJ databases">
        <title>Emmonsia species relationships and genome sequence.</title>
        <authorList>
            <consortium name="The Broad Institute Genomics Platform"/>
            <person name="Cuomo C.A."/>
            <person name="Munoz J.F."/>
            <person name="Imamovic A."/>
            <person name="Priest M.E."/>
            <person name="Young S."/>
            <person name="Clay O.K."/>
            <person name="McEwen J.G."/>
        </authorList>
    </citation>
    <scope>NUCLEOTIDE SEQUENCE [LARGE SCALE GENOMIC DNA]</scope>
    <source>
        <strain evidence="2 3">UAMH 9510</strain>
    </source>
</reference>
<proteinExistence type="predicted"/>
<evidence type="ECO:0000313" key="3">
    <source>
        <dbReference type="Proteomes" id="UP000182235"/>
    </source>
</evidence>
<name>A0A1J9PEA9_9EURO</name>
<protein>
    <submittedName>
        <fullName evidence="2">Uncharacterized protein</fullName>
    </submittedName>
</protein>
<gene>
    <name evidence="2" type="ORF">AJ78_04789</name>
</gene>
<feature type="compositionally biased region" description="Polar residues" evidence="1">
    <location>
        <begin position="246"/>
        <end position="260"/>
    </location>
</feature>
<keyword evidence="3" id="KW-1185">Reference proteome</keyword>
<dbReference type="AlphaFoldDB" id="A0A1J9PEA9"/>
<dbReference type="STRING" id="1447872.A0A1J9PEA9"/>
<feature type="region of interest" description="Disordered" evidence="1">
    <location>
        <begin position="181"/>
        <end position="201"/>
    </location>
</feature>
<dbReference type="OrthoDB" id="5397087at2759"/>
<dbReference type="EMBL" id="LGRN01000189">
    <property type="protein sequence ID" value="OJD14904.1"/>
    <property type="molecule type" value="Genomic_DNA"/>
</dbReference>
<evidence type="ECO:0000256" key="1">
    <source>
        <dbReference type="SAM" id="MobiDB-lite"/>
    </source>
</evidence>
<feature type="compositionally biased region" description="Basic and acidic residues" evidence="1">
    <location>
        <begin position="9"/>
        <end position="40"/>
    </location>
</feature>
<sequence>MASLTSTSGKEKNIKEMEEKNETEAEREAREKEDIKRRLENRERAFIAASRRGDRTMEARFESALRASEVHKERTGKGLRITMEAVEREEMYDELDDEHGRKRRCHIDSLQLRSQSLDVHLHPYMLANFGKNHAGSPFPQLNGTMPNPYQAGPLSSTQGTYDPAMYRFNGVPGVEGMFNNPFSPSTPHGRPNSLPIPHNISGDENLGMANFNCQNTRLNRRVASDPAISVTHLHHAGSSPMRPESHPQNPTSSYAMPLNSQQQQQWEDPLEQTRLQRNDSAGSHSSIQQLYQSVQQGSPNTQQGASTPLQSPPNIRRQSYQHIQQPRPRRLNNQYRANRVIRMNSFECMPFSHSPVINSPAEGIGATTGVYPGSATEYGWGGKNSAVSSAVNSAVSSATTRKSISGSTNLHDCVPSGSYQEMENHALSPSDHRTPIQVNAKRTPPFQTPCHGTSPVSRVASAGSMTTSGSSSTDPSIASPGVKQVFSDQNTLTVGLTEYMQNSMMNNDDLFPEEMAGSEASSFFQDALPDVNGLELNIASHDCSDANSFLRYEFSDPFGVSAF</sequence>
<accession>A0A1J9PEA9</accession>
<feature type="region of interest" description="Disordered" evidence="1">
    <location>
        <begin position="1"/>
        <end position="40"/>
    </location>
</feature>